<gene>
    <name evidence="4" type="ORF">DM819_04120</name>
</gene>
<dbReference type="PANTHER" id="PTHR10655:SF17">
    <property type="entry name" value="LYSOPHOSPHOLIPASE-LIKE PROTEIN 1"/>
    <property type="match status" value="1"/>
</dbReference>
<organism evidence="4 5">
    <name type="scientific">Pseudomonas hunanensis</name>
    <dbReference type="NCBI Taxonomy" id="1247546"/>
    <lineage>
        <taxon>Bacteria</taxon>
        <taxon>Pseudomonadati</taxon>
        <taxon>Pseudomonadota</taxon>
        <taxon>Gammaproteobacteria</taxon>
        <taxon>Pseudomonadales</taxon>
        <taxon>Pseudomonadaceae</taxon>
        <taxon>Pseudomonas</taxon>
    </lineage>
</organism>
<proteinExistence type="inferred from homology"/>
<keyword evidence="2" id="KW-0378">Hydrolase</keyword>
<protein>
    <submittedName>
        <fullName evidence="4">Phospholipase</fullName>
    </submittedName>
</protein>
<sequence>MTAMNSYCHLDLPSLSFGAPVKPNSAVTILLHGRTQSPSDMMAIAERINLPDMAYVALQAHEKSWYPGKFMDPEELNATALGQAIQRLDQEVERLVELGVERCNIAFLGFSQGACLACEYLYRRPARWGGLIAYTGGLIGPVGIDWSTSERLHGTPVVLANSDEDEWVPLTRTLQTALVFATMQADLTLRAFPGMAHVVNDEEVLLGRGLLARLMDSASTP</sequence>
<dbReference type="InterPro" id="IPR003140">
    <property type="entry name" value="PLipase/COase/thioEstase"/>
</dbReference>
<dbReference type="EMBL" id="QJRE01000089">
    <property type="protein sequence ID" value="NWL45073.1"/>
    <property type="molecule type" value="Genomic_DNA"/>
</dbReference>
<dbReference type="InterPro" id="IPR029058">
    <property type="entry name" value="AB_hydrolase_fold"/>
</dbReference>
<name>A0ABD6MWY0_9PSED</name>
<evidence type="ECO:0000259" key="3">
    <source>
        <dbReference type="Pfam" id="PF02230"/>
    </source>
</evidence>
<dbReference type="AlphaFoldDB" id="A0ABD6MWY0"/>
<comment type="similarity">
    <text evidence="1">Belongs to the AB hydrolase superfamily. AB hydrolase 2 family.</text>
</comment>
<dbReference type="Pfam" id="PF02230">
    <property type="entry name" value="Abhydrolase_2"/>
    <property type="match status" value="1"/>
</dbReference>
<dbReference type="InterPro" id="IPR050565">
    <property type="entry name" value="LYPA1-2/EST-like"/>
</dbReference>
<dbReference type="PANTHER" id="PTHR10655">
    <property type="entry name" value="LYSOPHOSPHOLIPASE-RELATED"/>
    <property type="match status" value="1"/>
</dbReference>
<evidence type="ECO:0000256" key="1">
    <source>
        <dbReference type="ARBA" id="ARBA00006499"/>
    </source>
</evidence>
<dbReference type="GO" id="GO:0016787">
    <property type="term" value="F:hydrolase activity"/>
    <property type="evidence" value="ECO:0007669"/>
    <property type="project" value="UniProtKB-KW"/>
</dbReference>
<dbReference type="Gene3D" id="3.40.50.1820">
    <property type="entry name" value="alpha/beta hydrolase"/>
    <property type="match status" value="1"/>
</dbReference>
<reference evidence="4 5" key="1">
    <citation type="submission" date="2018-06" db="EMBL/GenBank/DDBJ databases">
        <title>Bacteria isolated from soil of Wuhan.</title>
        <authorList>
            <person name="Xiang W."/>
            <person name="Huang C."/>
        </authorList>
    </citation>
    <scope>NUCLEOTIDE SEQUENCE [LARGE SCALE GENOMIC DNA]</scope>
    <source>
        <strain evidence="5">xwS4</strain>
    </source>
</reference>
<evidence type="ECO:0000313" key="4">
    <source>
        <dbReference type="EMBL" id="NWL45073.1"/>
    </source>
</evidence>
<comment type="caution">
    <text evidence="4">The sequence shown here is derived from an EMBL/GenBank/DDBJ whole genome shotgun (WGS) entry which is preliminary data.</text>
</comment>
<feature type="domain" description="Phospholipase/carboxylesterase/thioesterase" evidence="3">
    <location>
        <begin position="20"/>
        <end position="203"/>
    </location>
</feature>
<dbReference type="Proteomes" id="UP000704738">
    <property type="component" value="Unassembled WGS sequence"/>
</dbReference>
<evidence type="ECO:0000313" key="5">
    <source>
        <dbReference type="Proteomes" id="UP000704738"/>
    </source>
</evidence>
<evidence type="ECO:0000256" key="2">
    <source>
        <dbReference type="ARBA" id="ARBA00022801"/>
    </source>
</evidence>
<accession>A0ABD6MWY0</accession>
<dbReference type="SUPFAM" id="SSF53474">
    <property type="entry name" value="alpha/beta-Hydrolases"/>
    <property type="match status" value="1"/>
</dbReference>